<dbReference type="Proteomes" id="UP000635885">
    <property type="component" value="Unassembled WGS sequence"/>
</dbReference>
<dbReference type="RefSeq" id="WP_188438896.1">
    <property type="nucleotide sequence ID" value="NZ_BMFD01000001.1"/>
</dbReference>
<proteinExistence type="inferred from homology"/>
<dbReference type="SUPFAM" id="SSF51011">
    <property type="entry name" value="Glycosyl hydrolase domain"/>
    <property type="match status" value="1"/>
</dbReference>
<keyword evidence="3" id="KW-0732">Signal</keyword>
<dbReference type="EMBL" id="BMFD01000001">
    <property type="protein sequence ID" value="GGC27253.1"/>
    <property type="molecule type" value="Genomic_DNA"/>
</dbReference>
<dbReference type="Gene3D" id="2.60.40.1760">
    <property type="entry name" value="glycosyl hydrolase (family 31)"/>
    <property type="match status" value="1"/>
</dbReference>
<dbReference type="Gene3D" id="2.60.40.1180">
    <property type="entry name" value="Golgi alpha-mannosidase II"/>
    <property type="match status" value="2"/>
</dbReference>
<keyword evidence="2" id="KW-0326">Glycosidase</keyword>
<dbReference type="CDD" id="cd14752">
    <property type="entry name" value="GH31_N"/>
    <property type="match status" value="1"/>
</dbReference>
<dbReference type="Pfam" id="PF17137">
    <property type="entry name" value="DUF5110"/>
    <property type="match status" value="1"/>
</dbReference>
<dbReference type="Pfam" id="PF21365">
    <property type="entry name" value="Glyco_hydro_31_3rd"/>
    <property type="match status" value="1"/>
</dbReference>
<sequence length="800" mass="91899">MKKFAFFLFIILLRFQPNAIAQSHHEQFFQSENITLQIAFYKPDLFRVKIGNQIPDDEFSYMLAQQQWPAIAVSREENPESYSLESKALKVEIDKKTLSIKVYNADGDLISSEEATNHGGYYQKEVSVGISKNIFSDEHFFGFGERMDFIDQKGKSLEMNVGRGLQRPHIIGAYNILEANYAPVPFMMSTKGYGIFYHTTQPSTFDLGKSQKDRLTFQAEGTHVDYFFMYGPEFTHLINHYTDLTGKSPLLPRFAHGLHVGTYSGGTWGHEHLTSGEYVIALAKRYRQKGIPFDVLHLDSTWRLFGKNGGSGATSFEWRETFTDPKGMFDQLYNMDVNMVGLHVRPRFDNGNSLNLLDQAREAGHVYPEENNKGEFVNFFDEKAVDWWWENGVMKIAEIGAMFLKTDEGSAFGRQANESNKTGPTSAEAKKLHNVFPVAYAKAPFEKFKKHNNMRGMNHTREGYAGIQRYPFIWAGDWPSEWQYFAPVIRAGINIGLSGVGYWSHNMGGFEHDADPELFARWVQFGMFSPIAHVFGMDHPGYKEPWNYGAAAEEIFTKYAKLRYRLIPYIYSTAFQQHQTGIPIMRALALHHQDDLNTYTIDDQYYFGDQMIICPVTTKGAQTRVVYLPKGKWFDFWTGKSYDGNEYYNIVTPLETLPIFVKAGGIIPMQDDILFDNRKDYGRISLEVFTGADGSFELYEDDGLSEKYTESQYGSTRIESRSINNSRQITLFETTGNYDIPTREFLLKIHYEKVPQLVQINGKDFFQTDDNQSWSYDSAKKVILLHTQKSKNQKLTIDIK</sequence>
<feature type="domain" description="Glycoside hydrolase family 31 N-terminal" evidence="5">
    <location>
        <begin position="35"/>
        <end position="206"/>
    </location>
</feature>
<feature type="domain" description="Glycosyl hydrolase family 31 C-terminal" evidence="7">
    <location>
        <begin position="581"/>
        <end position="667"/>
    </location>
</feature>
<reference evidence="9" key="1">
    <citation type="journal article" date="2019" name="Int. J. Syst. Evol. Microbiol.">
        <title>The Global Catalogue of Microorganisms (GCM) 10K type strain sequencing project: providing services to taxonomists for standard genome sequencing and annotation.</title>
        <authorList>
            <consortium name="The Broad Institute Genomics Platform"/>
            <consortium name="The Broad Institute Genome Sequencing Center for Infectious Disease"/>
            <person name="Wu L."/>
            <person name="Ma J."/>
        </authorList>
    </citation>
    <scope>NUCLEOTIDE SEQUENCE [LARGE SCALE GENOMIC DNA]</scope>
    <source>
        <strain evidence="9">CGMCC 1.12479</strain>
    </source>
</reference>
<dbReference type="SUPFAM" id="SSF51445">
    <property type="entry name" value="(Trans)glycosidases"/>
    <property type="match status" value="1"/>
</dbReference>
<keyword evidence="9" id="KW-1185">Reference proteome</keyword>
<dbReference type="CDD" id="cd06589">
    <property type="entry name" value="GH31"/>
    <property type="match status" value="1"/>
</dbReference>
<dbReference type="InterPro" id="IPR011013">
    <property type="entry name" value="Gal_mutarotase_sf_dom"/>
</dbReference>
<organism evidence="8 9">
    <name type="scientific">Belliella aquatica</name>
    <dbReference type="NCBI Taxonomy" id="1323734"/>
    <lineage>
        <taxon>Bacteria</taxon>
        <taxon>Pseudomonadati</taxon>
        <taxon>Bacteroidota</taxon>
        <taxon>Cytophagia</taxon>
        <taxon>Cytophagales</taxon>
        <taxon>Cyclobacteriaceae</taxon>
        <taxon>Belliella</taxon>
    </lineage>
</organism>
<evidence type="ECO:0000313" key="9">
    <source>
        <dbReference type="Proteomes" id="UP000635885"/>
    </source>
</evidence>
<dbReference type="PANTHER" id="PTHR43863">
    <property type="entry name" value="HYDROLASE, PUTATIVE (AFU_ORTHOLOGUE AFUA_1G03140)-RELATED"/>
    <property type="match status" value="1"/>
</dbReference>
<dbReference type="Pfam" id="PF01055">
    <property type="entry name" value="Glyco_hydro_31_2nd"/>
    <property type="match status" value="1"/>
</dbReference>
<keyword evidence="2" id="KW-0378">Hydrolase</keyword>
<feature type="domain" description="DUF5110" evidence="6">
    <location>
        <begin position="684"/>
        <end position="750"/>
    </location>
</feature>
<evidence type="ECO:0000313" key="8">
    <source>
        <dbReference type="EMBL" id="GGC27253.1"/>
    </source>
</evidence>
<dbReference type="Pfam" id="PF13802">
    <property type="entry name" value="Gal_mutarotas_2"/>
    <property type="match status" value="1"/>
</dbReference>
<dbReference type="InterPro" id="IPR048395">
    <property type="entry name" value="Glyco_hydro_31_C"/>
</dbReference>
<dbReference type="InterPro" id="IPR025887">
    <property type="entry name" value="Glyco_hydro_31_N_dom"/>
</dbReference>
<evidence type="ECO:0000259" key="7">
    <source>
        <dbReference type="Pfam" id="PF21365"/>
    </source>
</evidence>
<evidence type="ECO:0000256" key="2">
    <source>
        <dbReference type="RuleBase" id="RU361185"/>
    </source>
</evidence>
<evidence type="ECO:0000259" key="6">
    <source>
        <dbReference type="Pfam" id="PF17137"/>
    </source>
</evidence>
<feature type="domain" description="Glycoside hydrolase family 31 TIM barrel" evidence="4">
    <location>
        <begin position="249"/>
        <end position="572"/>
    </location>
</feature>
<dbReference type="PANTHER" id="PTHR43863:SF2">
    <property type="entry name" value="MALTASE-GLUCOAMYLASE"/>
    <property type="match status" value="1"/>
</dbReference>
<feature type="signal peptide" evidence="3">
    <location>
        <begin position="1"/>
        <end position="21"/>
    </location>
</feature>
<evidence type="ECO:0000256" key="3">
    <source>
        <dbReference type="SAM" id="SignalP"/>
    </source>
</evidence>
<gene>
    <name evidence="8" type="ORF">GCM10010993_02920</name>
</gene>
<dbReference type="InterPro" id="IPR013780">
    <property type="entry name" value="Glyco_hydro_b"/>
</dbReference>
<feature type="chain" id="PRO_5045474508" evidence="3">
    <location>
        <begin position="22"/>
        <end position="800"/>
    </location>
</feature>
<dbReference type="InterPro" id="IPR033403">
    <property type="entry name" value="DUF5110"/>
</dbReference>
<dbReference type="InterPro" id="IPR000322">
    <property type="entry name" value="Glyco_hydro_31_TIM"/>
</dbReference>
<evidence type="ECO:0000256" key="1">
    <source>
        <dbReference type="ARBA" id="ARBA00007806"/>
    </source>
</evidence>
<dbReference type="InterPro" id="IPR017853">
    <property type="entry name" value="GH"/>
</dbReference>
<dbReference type="SUPFAM" id="SSF74650">
    <property type="entry name" value="Galactose mutarotase-like"/>
    <property type="match status" value="1"/>
</dbReference>
<protein>
    <submittedName>
        <fullName evidence="8">Alpha-glucosidase</fullName>
    </submittedName>
</protein>
<evidence type="ECO:0000259" key="5">
    <source>
        <dbReference type="Pfam" id="PF13802"/>
    </source>
</evidence>
<accession>A0ABQ1LMZ5</accession>
<dbReference type="InterPro" id="IPR051816">
    <property type="entry name" value="Glycosyl_Hydrolase_31"/>
</dbReference>
<evidence type="ECO:0000259" key="4">
    <source>
        <dbReference type="Pfam" id="PF01055"/>
    </source>
</evidence>
<comment type="similarity">
    <text evidence="1 2">Belongs to the glycosyl hydrolase 31 family.</text>
</comment>
<comment type="caution">
    <text evidence="8">The sequence shown here is derived from an EMBL/GenBank/DDBJ whole genome shotgun (WGS) entry which is preliminary data.</text>
</comment>
<name>A0ABQ1LMZ5_9BACT</name>
<dbReference type="Gene3D" id="3.20.20.80">
    <property type="entry name" value="Glycosidases"/>
    <property type="match status" value="1"/>
</dbReference>